<feature type="domain" description="LIM zinc-binding" evidence="8">
    <location>
        <begin position="194"/>
        <end position="258"/>
    </location>
</feature>
<dbReference type="FunFam" id="2.10.110.10:FF:000070">
    <property type="entry name" value="Four and a half LIM domains 3"/>
    <property type="match status" value="1"/>
</dbReference>
<dbReference type="SMART" id="SM00132">
    <property type="entry name" value="LIM"/>
    <property type="match status" value="6"/>
</dbReference>
<evidence type="ECO:0000256" key="3">
    <source>
        <dbReference type="ARBA" id="ARBA00022737"/>
    </source>
</evidence>
<dbReference type="InterPro" id="IPR047120">
    <property type="entry name" value="Pk/Esn/Tes"/>
</dbReference>
<dbReference type="InterPro" id="IPR013087">
    <property type="entry name" value="Znf_C2H2_type"/>
</dbReference>
<dbReference type="SUPFAM" id="SSF57716">
    <property type="entry name" value="Glucocorticoid receptor-like (DNA-binding domain)"/>
    <property type="match status" value="6"/>
</dbReference>
<keyword evidence="2 7" id="KW-0479">Metal-binding</keyword>
<dbReference type="PANTHER" id="PTHR24211:SF37">
    <property type="entry name" value="PROTEIN ESPINAS-LIKE PROTEIN"/>
    <property type="match status" value="1"/>
</dbReference>
<dbReference type="Pfam" id="PF00412">
    <property type="entry name" value="LIM"/>
    <property type="match status" value="5"/>
</dbReference>
<dbReference type="FunFam" id="2.10.110.10:FF:000005">
    <property type="entry name" value="Testin isoform 1"/>
    <property type="match status" value="1"/>
</dbReference>
<name>A0A0D4RCA6_TERTR</name>
<evidence type="ECO:0000313" key="10">
    <source>
        <dbReference type="EMBL" id="AJV21312.1"/>
    </source>
</evidence>
<dbReference type="InterPro" id="IPR001781">
    <property type="entry name" value="Znf_LIM"/>
</dbReference>
<keyword evidence="6 7" id="KW-0440">LIM domain</keyword>
<evidence type="ECO:0000256" key="4">
    <source>
        <dbReference type="ARBA" id="ARBA00022771"/>
    </source>
</evidence>
<feature type="domain" description="PET" evidence="9">
    <location>
        <begin position="85"/>
        <end position="195"/>
    </location>
</feature>
<accession>A0A0D4RCA6</accession>
<dbReference type="FunFam" id="2.10.110.10:FF:000013">
    <property type="entry name" value="Four and a half LIM domains 1"/>
    <property type="match status" value="1"/>
</dbReference>
<evidence type="ECO:0000256" key="1">
    <source>
        <dbReference type="ARBA" id="ARBA00008268"/>
    </source>
</evidence>
<dbReference type="PANTHER" id="PTHR24211">
    <property type="entry name" value="LIM DOMAIN-CONTAINING PROTEIN"/>
    <property type="match status" value="1"/>
</dbReference>
<reference evidence="10" key="1">
    <citation type="journal article" date="2015" name="Evodevo">
        <title>Mesodermal gene expression during the embryonic and larval development of the articulate brachiopod Terebratalia transversa.</title>
        <authorList>
            <person name="Passamaneck Y.J."/>
            <person name="Hejnol A."/>
            <person name="Martindale M.Q."/>
        </authorList>
    </citation>
    <scope>NUCLEOTIDE SEQUENCE</scope>
</reference>
<protein>
    <submittedName>
        <fullName evidence="10">Limpet</fullName>
    </submittedName>
</protein>
<evidence type="ECO:0000256" key="7">
    <source>
        <dbReference type="PROSITE-ProRule" id="PRU00125"/>
    </source>
</evidence>
<dbReference type="FunFam" id="2.10.110.10:FF:000035">
    <property type="entry name" value="prickle-like protein 2 isoform X1"/>
    <property type="match status" value="1"/>
</dbReference>
<feature type="domain" description="LIM zinc-binding" evidence="8">
    <location>
        <begin position="503"/>
        <end position="560"/>
    </location>
</feature>
<dbReference type="GO" id="GO:0008270">
    <property type="term" value="F:zinc ion binding"/>
    <property type="evidence" value="ECO:0007669"/>
    <property type="project" value="UniProtKB-KW"/>
</dbReference>
<keyword evidence="4" id="KW-0863">Zinc-finger</keyword>
<feature type="domain" description="LIM zinc-binding" evidence="8">
    <location>
        <begin position="259"/>
        <end position="319"/>
    </location>
</feature>
<dbReference type="CDD" id="cd09341">
    <property type="entry name" value="LIM2_Testin_like"/>
    <property type="match status" value="1"/>
</dbReference>
<dbReference type="CDD" id="cd09340">
    <property type="entry name" value="LIM1_Testin_like"/>
    <property type="match status" value="1"/>
</dbReference>
<evidence type="ECO:0000259" key="9">
    <source>
        <dbReference type="PROSITE" id="PS51303"/>
    </source>
</evidence>
<evidence type="ECO:0000256" key="5">
    <source>
        <dbReference type="ARBA" id="ARBA00022833"/>
    </source>
</evidence>
<proteinExistence type="evidence at transcript level"/>
<dbReference type="Gene3D" id="2.10.110.10">
    <property type="entry name" value="Cysteine Rich Protein"/>
    <property type="match status" value="6"/>
</dbReference>
<dbReference type="FunFam" id="2.10.110.10:FF:000081">
    <property type="entry name" value="Uncharacterized protein, isoform A"/>
    <property type="match status" value="1"/>
</dbReference>
<dbReference type="InterPro" id="IPR010442">
    <property type="entry name" value="PET_domain"/>
</dbReference>
<dbReference type="PROSITE" id="PS50023">
    <property type="entry name" value="LIM_DOMAIN_2"/>
    <property type="match status" value="5"/>
</dbReference>
<dbReference type="AlphaFoldDB" id="A0A0D4RCA6"/>
<dbReference type="CDD" id="cd09830">
    <property type="entry name" value="PET_LIMPETin_LIM-9"/>
    <property type="match status" value="1"/>
</dbReference>
<organism evidence="10">
    <name type="scientific">Terebratalia transversa</name>
    <name type="common">Transverse lampshell</name>
    <dbReference type="NCBI Taxonomy" id="34513"/>
    <lineage>
        <taxon>Eukaryota</taxon>
        <taxon>Metazoa</taxon>
        <taxon>Spiralia</taxon>
        <taxon>Lophotrochozoa</taxon>
        <taxon>Brachiopoda</taxon>
        <taxon>Rhynchonelliformea</taxon>
        <taxon>Rhynchonellata</taxon>
        <taxon>Terebratellidina</taxon>
        <taxon>Laqueoidea</taxon>
        <taxon>Laqueidae</taxon>
        <taxon>Terebratalia</taxon>
    </lineage>
</organism>
<evidence type="ECO:0000256" key="6">
    <source>
        <dbReference type="ARBA" id="ARBA00023038"/>
    </source>
</evidence>
<dbReference type="PROSITE" id="PS51303">
    <property type="entry name" value="PET"/>
    <property type="match status" value="1"/>
</dbReference>
<feature type="domain" description="LIM zinc-binding" evidence="8">
    <location>
        <begin position="441"/>
        <end position="500"/>
    </location>
</feature>
<dbReference type="PROSITE" id="PS00028">
    <property type="entry name" value="ZINC_FINGER_C2H2_1"/>
    <property type="match status" value="1"/>
</dbReference>
<dbReference type="Pfam" id="PF06297">
    <property type="entry name" value="PET"/>
    <property type="match status" value="1"/>
</dbReference>
<sequence>MGEVVLELPQNSISSYKKTPLLLSGQGIMVNEVDEGQPCLICGDQCPGFLAHEWRCICRNCKCMRIDHDIYNNGFVNVRDRIGWNLPSNPNRRISRDQTLCLGYSWVPPGLSEDKVEEYMDQLENNQVPKIGSLGAKYRDHQLIVQLPLQDLSFDYTNSLGSSAEKKNFLSFLEFRDESSMDIGYVQDCISQDMVCRKCDGEIEMGDMAVFAPKADNNACWHPACFMCNTCDELLVDLVYAQKDGELYCERHFAELFRPRCRACDELIFSGEYTKAMEEDWHTSHFACIECDKSLTGHRYILKEEKPYCIVCYEKLFANTCNECSEIIKTDSRDLSHKDKHWHERCFVCMECQTPLVDKPFIMKEDKIYCAECNDLKFAEKCDICSEIFKSGHKKYEYKGRKYYEFCFCCVECKEPVGTKRFMPIENDVICIPCYEEHHAQRCQKCEGIINAGGVTYRGDAWHRDCFTCTSCTTILAGKRFTSKDDRPYCPDCYGETFARKCCRCDRPIISIGPATKFISFDDRNWHSDCFSCYRCGQTLVQKGFLTDGTDIICPTCGRA</sequence>
<keyword evidence="3" id="KW-0677">Repeat</keyword>
<dbReference type="PROSITE" id="PS00478">
    <property type="entry name" value="LIM_DOMAIN_1"/>
    <property type="match status" value="2"/>
</dbReference>
<feature type="domain" description="LIM zinc-binding" evidence="8">
    <location>
        <begin position="320"/>
        <end position="380"/>
    </location>
</feature>
<comment type="similarity">
    <text evidence="1">Belongs to the prickle / espinas / testin family.</text>
</comment>
<keyword evidence="5 7" id="KW-0862">Zinc</keyword>
<evidence type="ECO:0000259" key="8">
    <source>
        <dbReference type="PROSITE" id="PS50023"/>
    </source>
</evidence>
<dbReference type="EMBL" id="KP168457">
    <property type="protein sequence ID" value="AJV21312.1"/>
    <property type="molecule type" value="mRNA"/>
</dbReference>
<evidence type="ECO:0000256" key="2">
    <source>
        <dbReference type="ARBA" id="ARBA00022723"/>
    </source>
</evidence>